<reference evidence="2" key="1">
    <citation type="submission" date="2020-03" db="EMBL/GenBank/DDBJ databases">
        <title>The deep terrestrial virosphere.</title>
        <authorList>
            <person name="Holmfeldt K."/>
            <person name="Nilsson E."/>
            <person name="Simone D."/>
            <person name="Lopez-Fernandez M."/>
            <person name="Wu X."/>
            <person name="de Brujin I."/>
            <person name="Lundin D."/>
            <person name="Andersson A."/>
            <person name="Bertilsson S."/>
            <person name="Dopson M."/>
        </authorList>
    </citation>
    <scope>NUCLEOTIDE SEQUENCE</scope>
    <source>
        <strain evidence="2">TM448A01654</strain>
    </source>
</reference>
<dbReference type="InterPro" id="IPR010982">
    <property type="entry name" value="Lambda_DNA-bd_dom_sf"/>
</dbReference>
<dbReference type="SMART" id="SM00530">
    <property type="entry name" value="HTH_XRE"/>
    <property type="match status" value="1"/>
</dbReference>
<feature type="domain" description="HTH cro/C1-type" evidence="1">
    <location>
        <begin position="8"/>
        <end position="63"/>
    </location>
</feature>
<dbReference type="PROSITE" id="PS50943">
    <property type="entry name" value="HTH_CROC1"/>
    <property type="match status" value="1"/>
</dbReference>
<dbReference type="Pfam" id="PF13443">
    <property type="entry name" value="HTH_26"/>
    <property type="match status" value="1"/>
</dbReference>
<proteinExistence type="predicted"/>
<evidence type="ECO:0000259" key="1">
    <source>
        <dbReference type="PROSITE" id="PS50943"/>
    </source>
</evidence>
<evidence type="ECO:0000313" key="2">
    <source>
        <dbReference type="EMBL" id="QJA50247.1"/>
    </source>
</evidence>
<protein>
    <submittedName>
        <fullName evidence="2">Putative DNA binding, helix-turn-helix domain containing protein</fullName>
    </submittedName>
</protein>
<gene>
    <name evidence="2" type="ORF">TM448A01654_0007</name>
</gene>
<organism evidence="2">
    <name type="scientific">viral metagenome</name>
    <dbReference type="NCBI Taxonomy" id="1070528"/>
    <lineage>
        <taxon>unclassified sequences</taxon>
        <taxon>metagenomes</taxon>
        <taxon>organismal metagenomes</taxon>
    </lineage>
</organism>
<dbReference type="AlphaFoldDB" id="A0A6H1ZSF9"/>
<dbReference type="GO" id="GO:0003677">
    <property type="term" value="F:DNA binding"/>
    <property type="evidence" value="ECO:0007669"/>
    <property type="project" value="InterPro"/>
</dbReference>
<dbReference type="EMBL" id="MT144183">
    <property type="protein sequence ID" value="QJA50247.1"/>
    <property type="molecule type" value="Genomic_DNA"/>
</dbReference>
<sequence length="65" mass="7241">MKLNVKKIEKEIKRLGLTHTSLAKLMGKSRTTVVTLLHKKTGGYTLKTVENFARALGMDGKDLVQ</sequence>
<accession>A0A6H1ZSF9</accession>
<dbReference type="InterPro" id="IPR001387">
    <property type="entry name" value="Cro/C1-type_HTH"/>
</dbReference>
<dbReference type="SUPFAM" id="SSF47413">
    <property type="entry name" value="lambda repressor-like DNA-binding domains"/>
    <property type="match status" value="1"/>
</dbReference>
<dbReference type="Gene3D" id="1.10.260.40">
    <property type="entry name" value="lambda repressor-like DNA-binding domains"/>
    <property type="match status" value="1"/>
</dbReference>
<name>A0A6H1ZSF9_9ZZZZ</name>
<dbReference type="CDD" id="cd00093">
    <property type="entry name" value="HTH_XRE"/>
    <property type="match status" value="1"/>
</dbReference>